<organism evidence="2 3">
    <name type="scientific">Rhizophagus irregularis (strain DAOM 181602 / DAOM 197198 / MUCL 43194)</name>
    <name type="common">Arbuscular mycorrhizal fungus</name>
    <name type="synonym">Glomus intraradices</name>
    <dbReference type="NCBI Taxonomy" id="747089"/>
    <lineage>
        <taxon>Eukaryota</taxon>
        <taxon>Fungi</taxon>
        <taxon>Fungi incertae sedis</taxon>
        <taxon>Mucoromycota</taxon>
        <taxon>Glomeromycotina</taxon>
        <taxon>Glomeromycetes</taxon>
        <taxon>Glomerales</taxon>
        <taxon>Glomeraceae</taxon>
        <taxon>Rhizophagus</taxon>
    </lineage>
</organism>
<gene>
    <name evidence="2" type="ORF">GLOIN_2v1852592</name>
</gene>
<proteinExistence type="predicted"/>
<accession>A0A2P4QLU8</accession>
<dbReference type="GO" id="GO:0004672">
    <property type="term" value="F:protein kinase activity"/>
    <property type="evidence" value="ECO:0007669"/>
    <property type="project" value="InterPro"/>
</dbReference>
<dbReference type="Gene3D" id="1.10.510.10">
    <property type="entry name" value="Transferase(Phosphotransferase) domain 1"/>
    <property type="match status" value="1"/>
</dbReference>
<dbReference type="SUPFAM" id="SSF56112">
    <property type="entry name" value="Protein kinase-like (PK-like)"/>
    <property type="match status" value="1"/>
</dbReference>
<evidence type="ECO:0000259" key="1">
    <source>
        <dbReference type="PROSITE" id="PS50011"/>
    </source>
</evidence>
<keyword evidence="3" id="KW-1185">Reference proteome</keyword>
<dbReference type="PROSITE" id="PS50011">
    <property type="entry name" value="PROTEIN_KINASE_DOM"/>
    <property type="match status" value="1"/>
</dbReference>
<evidence type="ECO:0000313" key="2">
    <source>
        <dbReference type="EMBL" id="POG78621.1"/>
    </source>
</evidence>
<dbReference type="Pfam" id="PF07714">
    <property type="entry name" value="PK_Tyr_Ser-Thr"/>
    <property type="match status" value="1"/>
</dbReference>
<reference evidence="2 3" key="1">
    <citation type="journal article" date="2013" name="Proc. Natl. Acad. Sci. U.S.A.">
        <title>Genome of an arbuscular mycorrhizal fungus provides insight into the oldest plant symbiosis.</title>
        <authorList>
            <person name="Tisserant E."/>
            <person name="Malbreil M."/>
            <person name="Kuo A."/>
            <person name="Kohler A."/>
            <person name="Symeonidi A."/>
            <person name="Balestrini R."/>
            <person name="Charron P."/>
            <person name="Duensing N."/>
            <person name="Frei Dit Frey N."/>
            <person name="Gianinazzi-Pearson V."/>
            <person name="Gilbert L.B."/>
            <person name="Handa Y."/>
            <person name="Herr J.R."/>
            <person name="Hijri M."/>
            <person name="Koul R."/>
            <person name="Kawaguchi M."/>
            <person name="Krajinski F."/>
            <person name="Lammers P.J."/>
            <person name="Masclaux F.G."/>
            <person name="Murat C."/>
            <person name="Morin E."/>
            <person name="Ndikumana S."/>
            <person name="Pagni M."/>
            <person name="Petitpierre D."/>
            <person name="Requena N."/>
            <person name="Rosikiewicz P."/>
            <person name="Riley R."/>
            <person name="Saito K."/>
            <person name="San Clemente H."/>
            <person name="Shapiro H."/>
            <person name="van Tuinen D."/>
            <person name="Becard G."/>
            <person name="Bonfante P."/>
            <person name="Paszkowski U."/>
            <person name="Shachar-Hill Y.Y."/>
            <person name="Tuskan G.A."/>
            <person name="Young P.W."/>
            <person name="Sanders I.R."/>
            <person name="Henrissat B."/>
            <person name="Rensing S.A."/>
            <person name="Grigoriev I.V."/>
            <person name="Corradi N."/>
            <person name="Roux C."/>
            <person name="Martin F."/>
        </authorList>
    </citation>
    <scope>NUCLEOTIDE SEQUENCE [LARGE SCALE GENOMIC DNA]</scope>
    <source>
        <strain evidence="2 3">DAOM 197198</strain>
    </source>
</reference>
<dbReference type="GO" id="GO:0007165">
    <property type="term" value="P:signal transduction"/>
    <property type="evidence" value="ECO:0007669"/>
    <property type="project" value="TreeGrafter"/>
</dbReference>
<dbReference type="VEuPathDB" id="FungiDB:RhiirFUN_009761"/>
<feature type="domain" description="Protein kinase" evidence="1">
    <location>
        <begin position="1"/>
        <end position="187"/>
    </location>
</feature>
<dbReference type="GO" id="GO:0005737">
    <property type="term" value="C:cytoplasm"/>
    <property type="evidence" value="ECO:0007669"/>
    <property type="project" value="TreeGrafter"/>
</dbReference>
<dbReference type="Proteomes" id="UP000018888">
    <property type="component" value="Unassembled WGS sequence"/>
</dbReference>
<dbReference type="InterPro" id="IPR001245">
    <property type="entry name" value="Ser-Thr/Tyr_kinase_cat_dom"/>
</dbReference>
<dbReference type="InterPro" id="IPR050167">
    <property type="entry name" value="Ser_Thr_protein_kinase"/>
</dbReference>
<dbReference type="PANTHER" id="PTHR23257">
    <property type="entry name" value="SERINE-THREONINE PROTEIN KINASE"/>
    <property type="match status" value="1"/>
</dbReference>
<sequence>MVMELKNGSLRQYLNNNFILLDWNQKLWSLYCIAVGLKDIHNKGLIHQDFHCGNILSDFNRNSFVTDLGLCQPANVKTFQDNNKKIYGVLPYVAPEVLRGKEYTQKSDIYGFGIIAYEICTGFPPYYDIAHDEFLAMKICKGLRPKSNYKIPQFIFDIINQCWDADPLKRPNANELRELIYDLHMDIGNNKVNSVIYGQVKEADEVNKKLSFSSPLISISTITNMTHPQAVYTSRLLDFKNLPEPKNANNNDDLHGIEYSDSLKMDFTKLNINSKDENN</sequence>
<comment type="caution">
    <text evidence="2">The sequence shown here is derived from an EMBL/GenBank/DDBJ whole genome shotgun (WGS) entry which is preliminary data.</text>
</comment>
<protein>
    <submittedName>
        <fullName evidence="2">Kinase-like domain-containing protein</fullName>
    </submittedName>
</protein>
<reference evidence="2 3" key="2">
    <citation type="journal article" date="2018" name="New Phytol.">
        <title>High intraspecific genome diversity in the model arbuscular mycorrhizal symbiont Rhizophagus irregularis.</title>
        <authorList>
            <person name="Chen E.C.H."/>
            <person name="Morin E."/>
            <person name="Beaudet D."/>
            <person name="Noel J."/>
            <person name="Yildirir G."/>
            <person name="Ndikumana S."/>
            <person name="Charron P."/>
            <person name="St-Onge C."/>
            <person name="Giorgi J."/>
            <person name="Kruger M."/>
            <person name="Marton T."/>
            <person name="Ropars J."/>
            <person name="Grigoriev I.V."/>
            <person name="Hainaut M."/>
            <person name="Henrissat B."/>
            <person name="Roux C."/>
            <person name="Martin F."/>
            <person name="Corradi N."/>
        </authorList>
    </citation>
    <scope>NUCLEOTIDE SEQUENCE [LARGE SCALE GENOMIC DNA]</scope>
    <source>
        <strain evidence="2 3">DAOM 197198</strain>
    </source>
</reference>
<dbReference type="PRINTS" id="PR00109">
    <property type="entry name" value="TYRKINASE"/>
</dbReference>
<dbReference type="InterPro" id="IPR011009">
    <property type="entry name" value="Kinase-like_dom_sf"/>
</dbReference>
<evidence type="ECO:0000313" key="3">
    <source>
        <dbReference type="Proteomes" id="UP000018888"/>
    </source>
</evidence>
<dbReference type="InterPro" id="IPR000719">
    <property type="entry name" value="Prot_kinase_dom"/>
</dbReference>
<dbReference type="AlphaFoldDB" id="A0A2P4QLU8"/>
<name>A0A2P4QLU8_RHIID</name>
<dbReference type="EMBL" id="AUPC02000031">
    <property type="protein sequence ID" value="POG78621.1"/>
    <property type="molecule type" value="Genomic_DNA"/>
</dbReference>
<dbReference type="GO" id="GO:0005524">
    <property type="term" value="F:ATP binding"/>
    <property type="evidence" value="ECO:0007669"/>
    <property type="project" value="InterPro"/>
</dbReference>